<feature type="region of interest" description="Disordered" evidence="1">
    <location>
        <begin position="100"/>
        <end position="129"/>
    </location>
</feature>
<feature type="chain" id="PRO_5039098108" evidence="2">
    <location>
        <begin position="20"/>
        <end position="129"/>
    </location>
</feature>
<dbReference type="AlphaFoldDB" id="A0A2P8DYT6"/>
<feature type="compositionally biased region" description="Polar residues" evidence="1">
    <location>
        <begin position="106"/>
        <end position="129"/>
    </location>
</feature>
<name>A0A2P8DYT6_9ACTN</name>
<dbReference type="OrthoDB" id="3568721at2"/>
<keyword evidence="2" id="KW-0732">Signal</keyword>
<dbReference type="Pfam" id="PF14230">
    <property type="entry name" value="DUF4333"/>
    <property type="match status" value="1"/>
</dbReference>
<evidence type="ECO:0000313" key="4">
    <source>
        <dbReference type="EMBL" id="PSL02379.1"/>
    </source>
</evidence>
<proteinExistence type="predicted"/>
<dbReference type="EMBL" id="PYGE01000010">
    <property type="protein sequence ID" value="PSL02379.1"/>
    <property type="molecule type" value="Genomic_DNA"/>
</dbReference>
<gene>
    <name evidence="4" type="ORF">CLV30_11032</name>
</gene>
<reference evidence="4 5" key="1">
    <citation type="submission" date="2018-03" db="EMBL/GenBank/DDBJ databases">
        <title>Genomic Encyclopedia of Archaeal and Bacterial Type Strains, Phase II (KMG-II): from individual species to whole genera.</title>
        <authorList>
            <person name="Goeker M."/>
        </authorList>
    </citation>
    <scope>NUCLEOTIDE SEQUENCE [LARGE SCALE GENOMIC DNA]</scope>
    <source>
        <strain evidence="4 5">DSM 45211</strain>
    </source>
</reference>
<keyword evidence="5" id="KW-1185">Reference proteome</keyword>
<feature type="domain" description="DUF4333" evidence="3">
    <location>
        <begin position="17"/>
        <end position="90"/>
    </location>
</feature>
<organism evidence="4 5">
    <name type="scientific">Haloactinopolyspora alba</name>
    <dbReference type="NCBI Taxonomy" id="648780"/>
    <lineage>
        <taxon>Bacteria</taxon>
        <taxon>Bacillati</taxon>
        <taxon>Actinomycetota</taxon>
        <taxon>Actinomycetes</taxon>
        <taxon>Jiangellales</taxon>
        <taxon>Jiangellaceae</taxon>
        <taxon>Haloactinopolyspora</taxon>
    </lineage>
</organism>
<evidence type="ECO:0000313" key="5">
    <source>
        <dbReference type="Proteomes" id="UP000243528"/>
    </source>
</evidence>
<accession>A0A2P8DYT6</accession>
<dbReference type="Proteomes" id="UP000243528">
    <property type="component" value="Unassembled WGS sequence"/>
</dbReference>
<dbReference type="RefSeq" id="WP_106537920.1">
    <property type="nucleotide sequence ID" value="NZ_PYGE01000010.1"/>
</dbReference>
<sequence length="129" mass="13200">MHRTTRLVAATGATALALAGCSLMTDESVPADELEQGVAGLLEEQVGQPVESVDCEDDLVAEVGSEVRCTLEASDGSTIGLTVTADSIDGDQVNYQVQVDEKPMENQPSGVPSGNPTGEPSAQPSPAST</sequence>
<dbReference type="PROSITE" id="PS51257">
    <property type="entry name" value="PROKAR_LIPOPROTEIN"/>
    <property type="match status" value="1"/>
</dbReference>
<evidence type="ECO:0000256" key="1">
    <source>
        <dbReference type="SAM" id="MobiDB-lite"/>
    </source>
</evidence>
<dbReference type="InterPro" id="IPR025637">
    <property type="entry name" value="DUF4333"/>
</dbReference>
<evidence type="ECO:0000256" key="2">
    <source>
        <dbReference type="SAM" id="SignalP"/>
    </source>
</evidence>
<evidence type="ECO:0000259" key="3">
    <source>
        <dbReference type="Pfam" id="PF14230"/>
    </source>
</evidence>
<feature type="signal peptide" evidence="2">
    <location>
        <begin position="1"/>
        <end position="19"/>
    </location>
</feature>
<comment type="caution">
    <text evidence="4">The sequence shown here is derived from an EMBL/GenBank/DDBJ whole genome shotgun (WGS) entry which is preliminary data.</text>
</comment>
<protein>
    <submittedName>
        <fullName evidence="4">Uncharacterized protein DUF4333</fullName>
    </submittedName>
</protein>